<name>A0A402D5R0_9BACT</name>
<dbReference type="GO" id="GO:0003676">
    <property type="term" value="F:nucleic acid binding"/>
    <property type="evidence" value="ECO:0007669"/>
    <property type="project" value="InterPro"/>
</dbReference>
<dbReference type="Gene3D" id="3.30.420.10">
    <property type="entry name" value="Ribonuclease H-like superfamily/Ribonuclease H"/>
    <property type="match status" value="1"/>
</dbReference>
<dbReference type="Proteomes" id="UP000287394">
    <property type="component" value="Chromosome"/>
</dbReference>
<sequence length="199" mass="21590">MIAALYTDGGVIRKNPSLIGGTWAWAQVDASGERIHSECGVVKPFMKDELGFYLPVTNNNTEMIALTKGLLSLPEGWSGTVYCDSKIALGWTFWEYNAENVPAPLIAKARLAVTRLGQIETVLLDGHPTAAHLAANKGKRGGPVSVHNQHCDEECGRIGREYLLANGDLLEAMGLKPEATRDTVRKRRVLTAVASTDMT</sequence>
<dbReference type="InterPro" id="IPR012337">
    <property type="entry name" value="RNaseH-like_sf"/>
</dbReference>
<keyword evidence="2" id="KW-1185">Reference proteome</keyword>
<dbReference type="SUPFAM" id="SSF53098">
    <property type="entry name" value="Ribonuclease H-like"/>
    <property type="match status" value="1"/>
</dbReference>
<dbReference type="EMBL" id="AP025739">
    <property type="protein sequence ID" value="BDI33451.1"/>
    <property type="molecule type" value="Genomic_DNA"/>
</dbReference>
<organism evidence="1 2">
    <name type="scientific">Capsulimonas corticalis</name>
    <dbReference type="NCBI Taxonomy" id="2219043"/>
    <lineage>
        <taxon>Bacteria</taxon>
        <taxon>Bacillati</taxon>
        <taxon>Armatimonadota</taxon>
        <taxon>Armatimonadia</taxon>
        <taxon>Capsulimonadales</taxon>
        <taxon>Capsulimonadaceae</taxon>
        <taxon>Capsulimonas</taxon>
    </lineage>
</organism>
<dbReference type="RefSeq" id="WP_119324805.1">
    <property type="nucleotide sequence ID" value="NZ_AP025739.1"/>
</dbReference>
<dbReference type="InterPro" id="IPR036397">
    <property type="entry name" value="RNaseH_sf"/>
</dbReference>
<gene>
    <name evidence="1" type="ORF">CCAX7_55020</name>
</gene>
<reference evidence="1 2" key="1">
    <citation type="journal article" date="2019" name="Int. J. Syst. Evol. Microbiol.">
        <title>Capsulimonas corticalis gen. nov., sp. nov., an aerobic capsulated bacterium, of a novel bacterial order, Capsulimonadales ord. nov., of the class Armatimonadia of the phylum Armatimonadetes.</title>
        <authorList>
            <person name="Li J."/>
            <person name="Kudo C."/>
            <person name="Tonouchi A."/>
        </authorList>
    </citation>
    <scope>NUCLEOTIDE SEQUENCE [LARGE SCALE GENOMIC DNA]</scope>
    <source>
        <strain evidence="1 2">AX-7</strain>
    </source>
</reference>
<proteinExistence type="predicted"/>
<protein>
    <submittedName>
        <fullName evidence="1">Uncharacterized protein</fullName>
    </submittedName>
</protein>
<evidence type="ECO:0000313" key="1">
    <source>
        <dbReference type="EMBL" id="BDI33451.1"/>
    </source>
</evidence>
<evidence type="ECO:0000313" key="2">
    <source>
        <dbReference type="Proteomes" id="UP000287394"/>
    </source>
</evidence>
<dbReference type="KEGG" id="ccot:CCAX7_55020"/>
<accession>A0A402D5R0</accession>
<dbReference type="AlphaFoldDB" id="A0A402D5R0"/>